<protein>
    <submittedName>
        <fullName evidence="1">Uncharacterized protein</fullName>
    </submittedName>
</protein>
<dbReference type="Gene3D" id="1.25.10.10">
    <property type="entry name" value="Leucine-rich Repeat Variant"/>
    <property type="match status" value="1"/>
</dbReference>
<keyword evidence="2" id="KW-1185">Reference proteome</keyword>
<dbReference type="InterPro" id="IPR041235">
    <property type="entry name" value="Exp1_repeat_2"/>
</dbReference>
<dbReference type="OrthoDB" id="27218at2759"/>
<accession>A0A226MC63</accession>
<proteinExistence type="predicted"/>
<sequence length="93" mass="10569">MLSGSQHFDVPPRRQLYLPGLSKVRSLMVGSMAKPEGVLMVENDQGEVVQEFMKDTDSINLYKNFERSIGKCVWKEHGKKTLPTEVKRVTVMS</sequence>
<gene>
    <name evidence="1" type="ORF">ASZ78_000536</name>
</gene>
<dbReference type="AlphaFoldDB" id="A0A226MC63"/>
<name>A0A226MC63_CALSU</name>
<reference evidence="1 2" key="1">
    <citation type="submission" date="2016-07" db="EMBL/GenBank/DDBJ databases">
        <title>Disparate Historic Effective Population Sizes Predicted by Modern Levels of Genome Diversity for the Scaled Quail (Callipepla squamata) and the Northern Bobwhite (Colinus virginianus): Inferences from First and Second Generation Draft Genome Assemblies for Sympatric New World Quail.</title>
        <authorList>
            <person name="Oldeschulte D.L."/>
            <person name="Halley Y.A."/>
            <person name="Bhattarai E.K."/>
            <person name="Brashear W.A."/>
            <person name="Hill J."/>
            <person name="Metz R.P."/>
            <person name="Johnson C.D."/>
            <person name="Rollins D."/>
            <person name="Peterson M.J."/>
            <person name="Bickhart D.M."/>
            <person name="Decker J.E."/>
            <person name="Seabury C.M."/>
        </authorList>
    </citation>
    <scope>NUCLEOTIDE SEQUENCE [LARGE SCALE GENOMIC DNA]</scope>
    <source>
        <strain evidence="1 2">Texas</strain>
        <tissue evidence="1">Leg muscle</tissue>
    </source>
</reference>
<dbReference type="Proteomes" id="UP000198323">
    <property type="component" value="Unassembled WGS sequence"/>
</dbReference>
<dbReference type="STRING" id="9009.A0A226MC63"/>
<comment type="caution">
    <text evidence="1">The sequence shown here is derived from an EMBL/GenBank/DDBJ whole genome shotgun (WGS) entry which is preliminary data.</text>
</comment>
<evidence type="ECO:0000313" key="1">
    <source>
        <dbReference type="EMBL" id="OXB52887.1"/>
    </source>
</evidence>
<organism evidence="1 2">
    <name type="scientific">Callipepla squamata</name>
    <name type="common">Scaled quail</name>
    <dbReference type="NCBI Taxonomy" id="9009"/>
    <lineage>
        <taxon>Eukaryota</taxon>
        <taxon>Metazoa</taxon>
        <taxon>Chordata</taxon>
        <taxon>Craniata</taxon>
        <taxon>Vertebrata</taxon>
        <taxon>Euteleostomi</taxon>
        <taxon>Archelosauria</taxon>
        <taxon>Archosauria</taxon>
        <taxon>Dinosauria</taxon>
        <taxon>Saurischia</taxon>
        <taxon>Theropoda</taxon>
        <taxon>Coelurosauria</taxon>
        <taxon>Aves</taxon>
        <taxon>Neognathae</taxon>
        <taxon>Galloanserae</taxon>
        <taxon>Galliformes</taxon>
        <taxon>Odontophoridae</taxon>
        <taxon>Callipepla</taxon>
    </lineage>
</organism>
<dbReference type="EMBL" id="MCFN01001768">
    <property type="protein sequence ID" value="OXB52887.1"/>
    <property type="molecule type" value="Genomic_DNA"/>
</dbReference>
<evidence type="ECO:0000313" key="2">
    <source>
        <dbReference type="Proteomes" id="UP000198323"/>
    </source>
</evidence>
<dbReference type="Pfam" id="PF18784">
    <property type="entry name" value="CRM1_repeat_2"/>
    <property type="match status" value="1"/>
</dbReference>
<dbReference type="InterPro" id="IPR011989">
    <property type="entry name" value="ARM-like"/>
</dbReference>